<reference evidence="4" key="1">
    <citation type="journal article" date="2019" name="Int. J. Syst. Evol. Microbiol.">
        <title>The Global Catalogue of Microorganisms (GCM) 10K type strain sequencing project: providing services to taxonomists for standard genome sequencing and annotation.</title>
        <authorList>
            <consortium name="The Broad Institute Genomics Platform"/>
            <consortium name="The Broad Institute Genome Sequencing Center for Infectious Disease"/>
            <person name="Wu L."/>
            <person name="Ma J."/>
        </authorList>
    </citation>
    <scope>NUCLEOTIDE SEQUENCE [LARGE SCALE GENOMIC DNA]</scope>
    <source>
        <strain evidence="4">CGMCC 4.7683</strain>
    </source>
</reference>
<evidence type="ECO:0000259" key="2">
    <source>
        <dbReference type="PROSITE" id="PS50104"/>
    </source>
</evidence>
<name>A0ABQ3LW35_9PSEU</name>
<dbReference type="SMART" id="SM00255">
    <property type="entry name" value="TIR"/>
    <property type="match status" value="1"/>
</dbReference>
<evidence type="ECO:0000313" key="4">
    <source>
        <dbReference type="Proteomes" id="UP000635387"/>
    </source>
</evidence>
<dbReference type="Proteomes" id="UP000635387">
    <property type="component" value="Unassembled WGS sequence"/>
</dbReference>
<organism evidence="3 4">
    <name type="scientific">Amycolatopsis oliviviridis</name>
    <dbReference type="NCBI Taxonomy" id="1471590"/>
    <lineage>
        <taxon>Bacteria</taxon>
        <taxon>Bacillati</taxon>
        <taxon>Actinomycetota</taxon>
        <taxon>Actinomycetes</taxon>
        <taxon>Pseudonocardiales</taxon>
        <taxon>Pseudonocardiaceae</taxon>
        <taxon>Amycolatopsis</taxon>
    </lineage>
</organism>
<proteinExistence type="predicted"/>
<comment type="caution">
    <text evidence="3">The sequence shown here is derived from an EMBL/GenBank/DDBJ whole genome shotgun (WGS) entry which is preliminary data.</text>
</comment>
<dbReference type="InterPro" id="IPR035897">
    <property type="entry name" value="Toll_tir_struct_dom_sf"/>
</dbReference>
<accession>A0ABQ3LW35</accession>
<evidence type="ECO:0000313" key="3">
    <source>
        <dbReference type="EMBL" id="GHH25659.1"/>
    </source>
</evidence>
<gene>
    <name evidence="3" type="ORF">GCM10017790_51600</name>
</gene>
<dbReference type="SUPFAM" id="SSF52200">
    <property type="entry name" value="Toll/Interleukin receptor TIR domain"/>
    <property type="match status" value="1"/>
</dbReference>
<dbReference type="Pfam" id="PF13676">
    <property type="entry name" value="TIR_2"/>
    <property type="match status" value="1"/>
</dbReference>
<feature type="domain" description="TIR" evidence="2">
    <location>
        <begin position="9"/>
        <end position="161"/>
    </location>
</feature>
<feature type="region of interest" description="Disordered" evidence="1">
    <location>
        <begin position="178"/>
        <end position="201"/>
    </location>
</feature>
<evidence type="ECO:0000256" key="1">
    <source>
        <dbReference type="SAM" id="MobiDB-lite"/>
    </source>
</evidence>
<protein>
    <recommendedName>
        <fullName evidence="2">TIR domain-containing protein</fullName>
    </recommendedName>
</protein>
<dbReference type="InterPro" id="IPR000157">
    <property type="entry name" value="TIR_dom"/>
</dbReference>
<keyword evidence="4" id="KW-1185">Reference proteome</keyword>
<dbReference type="PROSITE" id="PS50104">
    <property type="entry name" value="TIR"/>
    <property type="match status" value="1"/>
</dbReference>
<sequence>MAMPQDDQAVTQVFVSYAHDDDAVLDFVEKFANDLKYYAFADHGREIKVFVDNQSIIWGEEWRAKIYDSVKGASAFVPLVTMRYLASPMCREELQLFVESAQNLGVKELFLPIVVLGHKMITEDSDNLATRHVASRQYIKLKDAVLDGTTSSTWRKALVEIASRLVDGIERAEEHLTQGAEQLADESTPTRAGNPDTRPDDAPGLLEVYEIAVENVNRFGPLLASFSAILVEFKEKVDKLQKRAPKAGGNIDQQALLRFANNFSPRAVEAESLANELERSATQADQSIREVHRMLSQYGSDQQKEEFSADVNGAVEAMALIAEAQRGADEALKQSKSIEILNVPVRAALKPLRNGLNSTSAALRTMLSWRELADFT</sequence>
<dbReference type="Gene3D" id="3.40.50.10140">
    <property type="entry name" value="Toll/interleukin-1 receptor homology (TIR) domain"/>
    <property type="match status" value="1"/>
</dbReference>
<dbReference type="EMBL" id="BNAY01000006">
    <property type="protein sequence ID" value="GHH25659.1"/>
    <property type="molecule type" value="Genomic_DNA"/>
</dbReference>